<keyword evidence="2" id="KW-1185">Reference proteome</keyword>
<reference evidence="1 2" key="1">
    <citation type="submission" date="2024-06" db="EMBL/GenBank/DDBJ databases">
        <title>Genomic Encyclopedia of Type Strains, Phase IV (KMG-IV): sequencing the most valuable type-strain genomes for metagenomic binning, comparative biology and taxonomic classification.</title>
        <authorList>
            <person name="Goeker M."/>
        </authorList>
    </citation>
    <scope>NUCLEOTIDE SEQUENCE [LARGE SCALE GENOMIC DNA]</scope>
    <source>
        <strain evidence="1 2">DSM 21331</strain>
    </source>
</reference>
<evidence type="ECO:0000313" key="1">
    <source>
        <dbReference type="EMBL" id="MET3695162.1"/>
    </source>
</evidence>
<dbReference type="EMBL" id="JBEPMM010000023">
    <property type="protein sequence ID" value="MET3695162.1"/>
    <property type="molecule type" value="Genomic_DNA"/>
</dbReference>
<proteinExistence type="predicted"/>
<protein>
    <recommendedName>
        <fullName evidence="3">Efflux transporter periplasmic adaptor subunit</fullName>
    </recommendedName>
</protein>
<evidence type="ECO:0000313" key="2">
    <source>
        <dbReference type="Proteomes" id="UP001549145"/>
    </source>
</evidence>
<organism evidence="1 2">
    <name type="scientific">Methylobacterium goesingense</name>
    <dbReference type="NCBI Taxonomy" id="243690"/>
    <lineage>
        <taxon>Bacteria</taxon>
        <taxon>Pseudomonadati</taxon>
        <taxon>Pseudomonadota</taxon>
        <taxon>Alphaproteobacteria</taxon>
        <taxon>Hyphomicrobiales</taxon>
        <taxon>Methylobacteriaceae</taxon>
        <taxon>Methylobacterium</taxon>
    </lineage>
</organism>
<accession>A0ABV2LBF2</accession>
<dbReference type="Proteomes" id="UP001549145">
    <property type="component" value="Unassembled WGS sequence"/>
</dbReference>
<dbReference type="RefSeq" id="WP_283205910.1">
    <property type="nucleotide sequence ID" value="NZ_BPQL01000087.1"/>
</dbReference>
<name>A0ABV2LBF2_9HYPH</name>
<comment type="caution">
    <text evidence="1">The sequence shown here is derived from an EMBL/GenBank/DDBJ whole genome shotgun (WGS) entry which is preliminary data.</text>
</comment>
<evidence type="ECO:0008006" key="3">
    <source>
        <dbReference type="Google" id="ProtNLM"/>
    </source>
</evidence>
<gene>
    <name evidence="1" type="ORF">ABID43_004728</name>
</gene>
<sequence>MRRLFPVFIAAVALLAGLILFTFVKHGDTAHTQAVPEAGASAR</sequence>